<evidence type="ECO:0000313" key="9">
    <source>
        <dbReference type="Proteomes" id="UP001151071"/>
    </source>
</evidence>
<feature type="domain" description="Luciferase-like" evidence="7">
    <location>
        <begin position="20"/>
        <end position="382"/>
    </location>
</feature>
<dbReference type="PANTHER" id="PTHR30011:SF16">
    <property type="entry name" value="C2H2 FINGER DOMAIN TRANSCRIPTION FACTOR (EUROFUNG)-RELATED"/>
    <property type="match status" value="1"/>
</dbReference>
<dbReference type="InterPro" id="IPR036661">
    <property type="entry name" value="Luciferase-like_sf"/>
</dbReference>
<dbReference type="GO" id="GO:0016705">
    <property type="term" value="F:oxidoreductase activity, acting on paired donors, with incorporation or reduction of molecular oxygen"/>
    <property type="evidence" value="ECO:0007669"/>
    <property type="project" value="InterPro"/>
</dbReference>
<dbReference type="Pfam" id="PF00296">
    <property type="entry name" value="Bac_luciferase"/>
    <property type="match status" value="1"/>
</dbReference>
<gene>
    <name evidence="8" type="ORF">O3V59_08725</name>
</gene>
<dbReference type="AlphaFoldDB" id="A0A9X3TQZ3"/>
<keyword evidence="3" id="KW-0560">Oxidoreductase</keyword>
<reference evidence="8" key="1">
    <citation type="submission" date="2022-12" db="EMBL/GenBank/DDBJ databases">
        <title>Draft genome sequence of the thermophilic strain Brevibacillus thermoruber HT42, isolated from Los Humeros, Puebla, Mexico, with biotechnological potential.</title>
        <authorList>
            <person name="Lara Sanchez J."/>
            <person name="Solis Palacios R."/>
            <person name="Bustos Baena A.S."/>
            <person name="Ruz Baez A.E."/>
            <person name="Espinosa Luna G."/>
            <person name="Oliart Ros R.M."/>
        </authorList>
    </citation>
    <scope>NUCLEOTIDE SEQUENCE</scope>
    <source>
        <strain evidence="8">HT42</strain>
    </source>
</reference>
<proteinExistence type="inferred from homology"/>
<evidence type="ECO:0000259" key="7">
    <source>
        <dbReference type="Pfam" id="PF00296"/>
    </source>
</evidence>
<evidence type="ECO:0000256" key="1">
    <source>
        <dbReference type="ARBA" id="ARBA00022630"/>
    </source>
</evidence>
<dbReference type="InterPro" id="IPR011251">
    <property type="entry name" value="Luciferase-like_dom"/>
</dbReference>
<dbReference type="PIRSF" id="PIRSF000337">
    <property type="entry name" value="NTA_MOA"/>
    <property type="match status" value="1"/>
</dbReference>
<feature type="binding site" evidence="6">
    <location>
        <position position="58"/>
    </location>
    <ligand>
        <name>FMN</name>
        <dbReference type="ChEBI" id="CHEBI:58210"/>
    </ligand>
</feature>
<dbReference type="NCBIfam" id="TIGR03860">
    <property type="entry name" value="FMN_nitrolo"/>
    <property type="match status" value="1"/>
</dbReference>
<evidence type="ECO:0000313" key="8">
    <source>
        <dbReference type="EMBL" id="MDA5108443.1"/>
    </source>
</evidence>
<evidence type="ECO:0000256" key="2">
    <source>
        <dbReference type="ARBA" id="ARBA00022643"/>
    </source>
</evidence>
<dbReference type="PANTHER" id="PTHR30011">
    <property type="entry name" value="ALKANESULFONATE MONOOXYGENASE-RELATED"/>
    <property type="match status" value="1"/>
</dbReference>
<dbReference type="Proteomes" id="UP001151071">
    <property type="component" value="Unassembled WGS sequence"/>
</dbReference>
<dbReference type="Gene3D" id="3.20.20.30">
    <property type="entry name" value="Luciferase-like domain"/>
    <property type="match status" value="1"/>
</dbReference>
<name>A0A9X3TQZ3_9BACL</name>
<dbReference type="SUPFAM" id="SSF51679">
    <property type="entry name" value="Bacterial luciferase-like"/>
    <property type="match status" value="1"/>
</dbReference>
<keyword evidence="4" id="KW-0503">Monooxygenase</keyword>
<feature type="binding site" evidence="6">
    <location>
        <position position="95"/>
    </location>
    <ligand>
        <name>FMN</name>
        <dbReference type="ChEBI" id="CHEBI:58210"/>
    </ligand>
</feature>
<keyword evidence="1 6" id="KW-0285">Flavoprotein</keyword>
<keyword evidence="9" id="KW-1185">Reference proteome</keyword>
<feature type="binding site" evidence="6">
    <location>
        <position position="222"/>
    </location>
    <ligand>
        <name>FMN</name>
        <dbReference type="ChEBI" id="CHEBI:58210"/>
    </ligand>
</feature>
<evidence type="ECO:0000256" key="4">
    <source>
        <dbReference type="ARBA" id="ARBA00023033"/>
    </source>
</evidence>
<accession>A0A9X3TQZ3</accession>
<feature type="binding site" evidence="6">
    <location>
        <position position="221"/>
    </location>
    <ligand>
        <name>FMN</name>
        <dbReference type="ChEBI" id="CHEBI:58210"/>
    </ligand>
</feature>
<evidence type="ECO:0000256" key="6">
    <source>
        <dbReference type="PIRSR" id="PIRSR000337-1"/>
    </source>
</evidence>
<comment type="caution">
    <text evidence="8">The sequence shown here is derived from an EMBL/GenBank/DDBJ whole genome shotgun (WGS) entry which is preliminary data.</text>
</comment>
<comment type="similarity">
    <text evidence="5">Belongs to the NtaA/SnaA/DszA monooxygenase family.</text>
</comment>
<dbReference type="GO" id="GO:0004497">
    <property type="term" value="F:monooxygenase activity"/>
    <property type="evidence" value="ECO:0007669"/>
    <property type="project" value="UniProtKB-KW"/>
</dbReference>
<evidence type="ECO:0000256" key="5">
    <source>
        <dbReference type="ARBA" id="ARBA00033748"/>
    </source>
</evidence>
<evidence type="ECO:0000256" key="3">
    <source>
        <dbReference type="ARBA" id="ARBA00023002"/>
    </source>
</evidence>
<dbReference type="CDD" id="cd01095">
    <property type="entry name" value="Nitrilotriacetate_monoxgenase"/>
    <property type="match status" value="1"/>
</dbReference>
<dbReference type="InterPro" id="IPR051260">
    <property type="entry name" value="Diverse_substr_monoxygenases"/>
</dbReference>
<dbReference type="RefSeq" id="WP_271139945.1">
    <property type="nucleotide sequence ID" value="NZ_JAPYYP010000008.1"/>
</dbReference>
<dbReference type="EMBL" id="JAPYYP010000008">
    <property type="protein sequence ID" value="MDA5108443.1"/>
    <property type="molecule type" value="Genomic_DNA"/>
</dbReference>
<sequence>MIRNRHIKLAAYLVGTGMHVASWRHPHAQADSSIDIDYYKRLAVLAERGKFDMVFIADSLAINEESHPNILNRFEPITLITALAGATSTIGVVATASTSYAEPFNLARQFLSVDHISKGRAGWNVVTTRDLSGNTALNFGREEHYDHTFRYQRAEEFVDVVKGLWDSWEDDAFVRDKESGRFFERNKLHRLNHKGRFFSVQGPLNIGRSRQGHPVLVQAGSSASGQNLAARTAEVIFSIKYNIEDAKAFYRSLKEKAAAFGRSPEDVRILQGISPIIGETEEAARATQKLLESLITEETGLRFLADYFKGVDFHHATLETRAADLGLDRLPETKADYKKHQPVIARENPTLRELYSLLTGSFSDDSLVGPPEKIADTLERWFTERAADGFMIMAPLLPDGLADFVNHVVPILQRKGLFRTDYDSDTLRGHLGLPIPPHRLALSENKHHVEKTLTSRHRW</sequence>
<keyword evidence="2 6" id="KW-0288">FMN</keyword>
<feature type="binding site" evidence="6">
    <location>
        <position position="151"/>
    </location>
    <ligand>
        <name>FMN</name>
        <dbReference type="ChEBI" id="CHEBI:58210"/>
    </ligand>
</feature>
<organism evidence="8 9">
    <name type="scientific">Brevibacillus thermoruber</name>
    <dbReference type="NCBI Taxonomy" id="33942"/>
    <lineage>
        <taxon>Bacteria</taxon>
        <taxon>Bacillati</taxon>
        <taxon>Bacillota</taxon>
        <taxon>Bacilli</taxon>
        <taxon>Bacillales</taxon>
        <taxon>Paenibacillaceae</taxon>
        <taxon>Brevibacillus</taxon>
    </lineage>
</organism>
<protein>
    <submittedName>
        <fullName evidence="8">LLM class flavin-dependent oxidoreductase</fullName>
    </submittedName>
</protein>
<dbReference type="InterPro" id="IPR016215">
    <property type="entry name" value="NTA_MOA"/>
</dbReference>
<feature type="binding site" evidence="6">
    <location>
        <position position="147"/>
    </location>
    <ligand>
        <name>FMN</name>
        <dbReference type="ChEBI" id="CHEBI:58210"/>
    </ligand>
</feature>